<name>A0ABD5I9N1_BACTU</name>
<protein>
    <submittedName>
        <fullName evidence="1">Uncharacterized protein</fullName>
    </submittedName>
</protein>
<accession>A0ABD5I9N1</accession>
<reference evidence="1 2" key="1">
    <citation type="submission" date="2023-10" db="EMBL/GenBank/DDBJ databases">
        <title>Draft Genome Sequence of Bacillus thuringiensis serovar. toumanoffi 4059: Identification of a Novel Cry Protein Candidate.</title>
        <authorList>
            <person name="Murdoch R.W."/>
            <person name="Gemler B."/>
            <person name="Heater B.S."/>
        </authorList>
    </citation>
    <scope>NUCLEOTIDE SEQUENCE [LARGE SCALE GENOMIC DNA]</scope>
    <source>
        <strain evidence="1 2">4059</strain>
    </source>
</reference>
<dbReference type="AlphaFoldDB" id="A0ABD5I9N1"/>
<dbReference type="RefSeq" id="WP_001208694.1">
    <property type="nucleotide sequence ID" value="NZ_JAWQCK010000009.1"/>
</dbReference>
<evidence type="ECO:0000313" key="1">
    <source>
        <dbReference type="EMBL" id="MDW9213545.1"/>
    </source>
</evidence>
<evidence type="ECO:0000313" key="2">
    <source>
        <dbReference type="Proteomes" id="UP001272716"/>
    </source>
</evidence>
<sequence>MRELLEVSLFETGQDYAFSNIYMTFSDYHAFIEQMQQEGIKYDDGNIVEKYVFKQVDYRLTKKEDGSKVYTADLTFWKKSNLPDGNISN</sequence>
<organism evidence="1 2">
    <name type="scientific">Bacillus thuringiensis serovar toumanoffi</name>
    <dbReference type="NCBI Taxonomy" id="180862"/>
    <lineage>
        <taxon>Bacteria</taxon>
        <taxon>Bacillati</taxon>
        <taxon>Bacillota</taxon>
        <taxon>Bacilli</taxon>
        <taxon>Bacillales</taxon>
        <taxon>Bacillaceae</taxon>
        <taxon>Bacillus</taxon>
        <taxon>Bacillus cereus group</taxon>
    </lineage>
</organism>
<comment type="caution">
    <text evidence="1">The sequence shown here is derived from an EMBL/GenBank/DDBJ whole genome shotgun (WGS) entry which is preliminary data.</text>
</comment>
<dbReference type="Proteomes" id="UP001272716">
    <property type="component" value="Unassembled WGS sequence"/>
</dbReference>
<gene>
    <name evidence="1" type="ORF">BTTOUR_32870</name>
</gene>
<dbReference type="EMBL" id="JAWQCK010000009">
    <property type="protein sequence ID" value="MDW9213545.1"/>
    <property type="molecule type" value="Genomic_DNA"/>
</dbReference>
<proteinExistence type="predicted"/>